<keyword evidence="9 15" id="KW-0863">Zinc-finger</keyword>
<evidence type="ECO:0000256" key="9">
    <source>
        <dbReference type="ARBA" id="ARBA00022771"/>
    </source>
</evidence>
<evidence type="ECO:0000256" key="14">
    <source>
        <dbReference type="ARBA" id="ARBA00023242"/>
    </source>
</evidence>
<dbReference type="GO" id="GO:0005634">
    <property type="term" value="C:nucleus"/>
    <property type="evidence" value="ECO:0007669"/>
    <property type="project" value="UniProtKB-SubCell"/>
</dbReference>
<evidence type="ECO:0000256" key="5">
    <source>
        <dbReference type="ARBA" id="ARBA00019422"/>
    </source>
</evidence>
<dbReference type="InterPro" id="IPR014857">
    <property type="entry name" value="Nse1_RING_C4HC3-type"/>
</dbReference>
<comment type="similarity">
    <text evidence="3 16">Belongs to the NSE1 family.</text>
</comment>
<accession>A0A080ZPS3</accession>
<dbReference type="InterPro" id="IPR013083">
    <property type="entry name" value="Znf_RING/FYVE/PHD"/>
</dbReference>
<evidence type="ECO:0000256" key="3">
    <source>
        <dbReference type="ARBA" id="ARBA00010258"/>
    </source>
</evidence>
<name>A0A080ZPS3_PHYNI</name>
<dbReference type="OrthoDB" id="185455at2759"/>
<dbReference type="GO" id="GO:0008270">
    <property type="term" value="F:zinc ion binding"/>
    <property type="evidence" value="ECO:0007669"/>
    <property type="project" value="UniProtKB-KW"/>
</dbReference>
<dbReference type="PANTHER" id="PTHR20973">
    <property type="entry name" value="NON-SMC ELEMENT 1-RELATED"/>
    <property type="match status" value="1"/>
</dbReference>
<evidence type="ECO:0000256" key="13">
    <source>
        <dbReference type="ARBA" id="ARBA00023204"/>
    </source>
</evidence>
<dbReference type="InterPro" id="IPR001841">
    <property type="entry name" value="Znf_RING"/>
</dbReference>
<evidence type="ECO:0000256" key="6">
    <source>
        <dbReference type="ARBA" id="ARBA00022679"/>
    </source>
</evidence>
<comment type="caution">
    <text evidence="18">The sequence shown here is derived from an EMBL/GenBank/DDBJ whole genome shotgun (WGS) entry which is preliminary data.</text>
</comment>
<comment type="subunit">
    <text evidence="16">Component of the Smc5-Smc6 complex.</text>
</comment>
<dbReference type="EC" id="2.3.2.27" evidence="4 16"/>
<evidence type="ECO:0000256" key="12">
    <source>
        <dbReference type="ARBA" id="ARBA00023172"/>
    </source>
</evidence>
<keyword evidence="10 16" id="KW-0833">Ubl conjugation pathway</keyword>
<dbReference type="Pfam" id="PF08746">
    <property type="entry name" value="zf-RING-like"/>
    <property type="match status" value="1"/>
</dbReference>
<evidence type="ECO:0000313" key="18">
    <source>
        <dbReference type="EMBL" id="ETO68634.1"/>
    </source>
</evidence>
<comment type="subcellular location">
    <subcellularLocation>
        <location evidence="2 16">Nucleus</location>
    </subcellularLocation>
</comment>
<dbReference type="Gene3D" id="3.30.40.10">
    <property type="entry name" value="Zinc/RING finger domain, C3HC4 (zinc finger)"/>
    <property type="match status" value="1"/>
</dbReference>
<evidence type="ECO:0000256" key="8">
    <source>
        <dbReference type="ARBA" id="ARBA00022763"/>
    </source>
</evidence>
<evidence type="ECO:0000256" key="4">
    <source>
        <dbReference type="ARBA" id="ARBA00012483"/>
    </source>
</evidence>
<keyword evidence="13 16" id="KW-0234">DNA repair</keyword>
<dbReference type="PANTHER" id="PTHR20973:SF0">
    <property type="entry name" value="NON-STRUCTURAL MAINTENANCE OF CHROMOSOMES ELEMENT 1 HOMOLOG"/>
    <property type="match status" value="1"/>
</dbReference>
<dbReference type="GO" id="GO:0000724">
    <property type="term" value="P:double-strand break repair via homologous recombination"/>
    <property type="evidence" value="ECO:0007669"/>
    <property type="project" value="TreeGrafter"/>
</dbReference>
<reference evidence="18 19" key="1">
    <citation type="submission" date="2013-11" db="EMBL/GenBank/DDBJ databases">
        <title>The Genome Sequence of Phytophthora parasitica P1976.</title>
        <authorList>
            <consortium name="The Broad Institute Genomics Platform"/>
            <person name="Russ C."/>
            <person name="Tyler B."/>
            <person name="Panabieres F."/>
            <person name="Shan W."/>
            <person name="Tripathy S."/>
            <person name="Grunwald N."/>
            <person name="Machado M."/>
            <person name="Johnson C.S."/>
            <person name="Walker B."/>
            <person name="Young S."/>
            <person name="Zeng Q."/>
            <person name="Gargeya S."/>
            <person name="Fitzgerald M."/>
            <person name="Haas B."/>
            <person name="Abouelleil A."/>
            <person name="Allen A.W."/>
            <person name="Alvarado L."/>
            <person name="Arachchi H.M."/>
            <person name="Berlin A.M."/>
            <person name="Chapman S.B."/>
            <person name="Gainer-Dewar J."/>
            <person name="Goldberg J."/>
            <person name="Griggs A."/>
            <person name="Gujja S."/>
            <person name="Hansen M."/>
            <person name="Howarth C."/>
            <person name="Imamovic A."/>
            <person name="Ireland A."/>
            <person name="Larimer J."/>
            <person name="McCowan C."/>
            <person name="Murphy C."/>
            <person name="Pearson M."/>
            <person name="Poon T.W."/>
            <person name="Priest M."/>
            <person name="Roberts A."/>
            <person name="Saif S."/>
            <person name="Shea T."/>
            <person name="Sisk P."/>
            <person name="Sykes S."/>
            <person name="Wortman J."/>
            <person name="Nusbaum C."/>
            <person name="Birren B."/>
        </authorList>
    </citation>
    <scope>NUCLEOTIDE SEQUENCE [LARGE SCALE GENOMIC DNA]</scope>
    <source>
        <strain evidence="18 19">P1976</strain>
    </source>
</reference>
<evidence type="ECO:0000259" key="17">
    <source>
        <dbReference type="PROSITE" id="PS50089"/>
    </source>
</evidence>
<keyword evidence="8 16" id="KW-0227">DNA damage</keyword>
<dbReference type="EMBL" id="ANJA01002625">
    <property type="protein sequence ID" value="ETO68634.1"/>
    <property type="molecule type" value="Genomic_DNA"/>
</dbReference>
<dbReference type="Pfam" id="PF07574">
    <property type="entry name" value="SMC_Nse1"/>
    <property type="match status" value="1"/>
</dbReference>
<evidence type="ECO:0000256" key="10">
    <source>
        <dbReference type="ARBA" id="ARBA00022786"/>
    </source>
</evidence>
<evidence type="ECO:0000313" key="19">
    <source>
        <dbReference type="Proteomes" id="UP000028582"/>
    </source>
</evidence>
<organism evidence="18 19">
    <name type="scientific">Phytophthora nicotianae P1976</name>
    <dbReference type="NCBI Taxonomy" id="1317066"/>
    <lineage>
        <taxon>Eukaryota</taxon>
        <taxon>Sar</taxon>
        <taxon>Stramenopiles</taxon>
        <taxon>Oomycota</taxon>
        <taxon>Peronosporomycetes</taxon>
        <taxon>Peronosporales</taxon>
        <taxon>Peronosporaceae</taxon>
        <taxon>Phytophthora</taxon>
    </lineage>
</organism>
<dbReference type="AlphaFoldDB" id="A0A080ZPS3"/>
<evidence type="ECO:0000256" key="15">
    <source>
        <dbReference type="PROSITE-ProRule" id="PRU00175"/>
    </source>
</evidence>
<proteinExistence type="inferred from homology"/>
<dbReference type="Proteomes" id="UP000028582">
    <property type="component" value="Unassembled WGS sequence"/>
</dbReference>
<keyword evidence="7 16" id="KW-0479">Metal-binding</keyword>
<gene>
    <name evidence="18" type="ORF">F444_14564</name>
</gene>
<comment type="catalytic activity">
    <reaction evidence="1 16">
        <text>S-ubiquitinyl-[E2 ubiquitin-conjugating enzyme]-L-cysteine + [acceptor protein]-L-lysine = [E2 ubiquitin-conjugating enzyme]-L-cysteine + N(6)-ubiquitinyl-[acceptor protein]-L-lysine.</text>
        <dbReference type="EC" id="2.3.2.27"/>
    </reaction>
</comment>
<dbReference type="InterPro" id="IPR036388">
    <property type="entry name" value="WH-like_DNA-bd_sf"/>
</dbReference>
<dbReference type="Gene3D" id="1.10.10.10">
    <property type="entry name" value="Winged helix-like DNA-binding domain superfamily/Winged helix DNA-binding domain"/>
    <property type="match status" value="1"/>
</dbReference>
<keyword evidence="12 16" id="KW-0233">DNA recombination</keyword>
<keyword evidence="6 16" id="KW-0808">Transferase</keyword>
<sequence length="226" mass="25777">MALMNDSDRMLLQRIMAAGAMEDQEVRHLARKLTGEDLSASDVDQMVNKVAGNIRPFALDVRRGMYDDGKMYLAVVNTSNDSLTAFGSNFKPWEIVFLRKAMEEIVDTDEGALEEANLYNLRKSPTTLNEVEELLRKLTAEKWIAPSAVQLQTRSFTLGPRAYLELIAFLRDLQVKKCPICQYELLQGAKCQDRNCETVAHHGCIDKYENRGVRYKCPTCHNQLRR</sequence>
<dbReference type="GO" id="GO:0061630">
    <property type="term" value="F:ubiquitin protein ligase activity"/>
    <property type="evidence" value="ECO:0007669"/>
    <property type="project" value="UniProtKB-EC"/>
</dbReference>
<dbReference type="PROSITE" id="PS50089">
    <property type="entry name" value="ZF_RING_2"/>
    <property type="match status" value="1"/>
</dbReference>
<evidence type="ECO:0000256" key="16">
    <source>
        <dbReference type="RuleBase" id="RU368018"/>
    </source>
</evidence>
<protein>
    <recommendedName>
        <fullName evidence="5 16">Non-structural maintenance of chromosomes element 1 homolog</fullName>
        <ecNumber evidence="4 16">2.3.2.27</ecNumber>
    </recommendedName>
</protein>
<evidence type="ECO:0000256" key="2">
    <source>
        <dbReference type="ARBA" id="ARBA00004123"/>
    </source>
</evidence>
<dbReference type="InterPro" id="IPR011513">
    <property type="entry name" value="Nse1"/>
</dbReference>
<evidence type="ECO:0000256" key="11">
    <source>
        <dbReference type="ARBA" id="ARBA00022833"/>
    </source>
</evidence>
<evidence type="ECO:0000256" key="7">
    <source>
        <dbReference type="ARBA" id="ARBA00022723"/>
    </source>
</evidence>
<evidence type="ECO:0000256" key="1">
    <source>
        <dbReference type="ARBA" id="ARBA00000900"/>
    </source>
</evidence>
<feature type="domain" description="RING-type" evidence="17">
    <location>
        <begin position="178"/>
        <end position="221"/>
    </location>
</feature>
<dbReference type="SUPFAM" id="SSF57850">
    <property type="entry name" value="RING/U-box"/>
    <property type="match status" value="1"/>
</dbReference>
<dbReference type="GO" id="GO:0030915">
    <property type="term" value="C:Smc5-Smc6 complex"/>
    <property type="evidence" value="ECO:0007669"/>
    <property type="project" value="UniProtKB-UniRule"/>
</dbReference>
<dbReference type="Gene3D" id="3.90.1150.220">
    <property type="match status" value="1"/>
</dbReference>
<keyword evidence="11 16" id="KW-0862">Zinc</keyword>
<keyword evidence="14 16" id="KW-0539">Nucleus</keyword>
<dbReference type="FunFam" id="3.90.1150.220:FF:000001">
    <property type="entry name" value="Non-structural maintenance of chromosomes element 1 homolog"/>
    <property type="match status" value="1"/>
</dbReference>